<keyword evidence="1" id="KW-0732">Signal</keyword>
<dbReference type="RefSeq" id="WP_341426184.1">
    <property type="nucleotide sequence ID" value="NZ_JBBUTG010000006.1"/>
</dbReference>
<dbReference type="Proteomes" id="UP001371218">
    <property type="component" value="Unassembled WGS sequence"/>
</dbReference>
<gene>
    <name evidence="3" type="ORF">AACH06_13315</name>
</gene>
<comment type="caution">
    <text evidence="3">The sequence shown here is derived from an EMBL/GenBank/DDBJ whole genome shotgun (WGS) entry which is preliminary data.</text>
</comment>
<dbReference type="EMBL" id="JBBUTG010000006">
    <property type="protein sequence ID" value="MEK8031800.1"/>
    <property type="molecule type" value="Genomic_DNA"/>
</dbReference>
<organism evidence="3 4">
    <name type="scientific">Ideonella lacteola</name>
    <dbReference type="NCBI Taxonomy" id="2984193"/>
    <lineage>
        <taxon>Bacteria</taxon>
        <taxon>Pseudomonadati</taxon>
        <taxon>Pseudomonadota</taxon>
        <taxon>Betaproteobacteria</taxon>
        <taxon>Burkholderiales</taxon>
        <taxon>Sphaerotilaceae</taxon>
        <taxon>Ideonella</taxon>
    </lineage>
</organism>
<feature type="chain" id="PRO_5045058794" evidence="1">
    <location>
        <begin position="25"/>
        <end position="153"/>
    </location>
</feature>
<feature type="domain" description="DUF2147" evidence="2">
    <location>
        <begin position="31"/>
        <end position="151"/>
    </location>
</feature>
<evidence type="ECO:0000313" key="4">
    <source>
        <dbReference type="Proteomes" id="UP001371218"/>
    </source>
</evidence>
<dbReference type="Gene3D" id="2.40.128.520">
    <property type="match status" value="1"/>
</dbReference>
<dbReference type="Pfam" id="PF09917">
    <property type="entry name" value="DUF2147"/>
    <property type="match status" value="1"/>
</dbReference>
<protein>
    <submittedName>
        <fullName evidence="3">DUF2147 domain-containing protein</fullName>
    </submittedName>
</protein>
<dbReference type="InterPro" id="IPR019223">
    <property type="entry name" value="DUF2147"/>
</dbReference>
<evidence type="ECO:0000313" key="3">
    <source>
        <dbReference type="EMBL" id="MEK8031800.1"/>
    </source>
</evidence>
<evidence type="ECO:0000259" key="2">
    <source>
        <dbReference type="Pfam" id="PF09917"/>
    </source>
</evidence>
<accession>A0ABU9BSB8</accession>
<evidence type="ECO:0000256" key="1">
    <source>
        <dbReference type="SAM" id="SignalP"/>
    </source>
</evidence>
<proteinExistence type="predicted"/>
<name>A0ABU9BSB8_9BURK</name>
<feature type="signal peptide" evidence="1">
    <location>
        <begin position="1"/>
        <end position="24"/>
    </location>
</feature>
<keyword evidence="4" id="KW-1185">Reference proteome</keyword>
<sequence>MQKHIVRHTLLAAALATAGSLAWADAASPVGLWKTIDDGSKKEKSLVRIVDSGGVLTGKIEKLLDPNEKPDVVCELCSDDRKNQPVVGLTIIRGVKQDADDKALWNGGDILDPANGKVYKVRLKPAQDGKALEVRGYIGMPMLGRSQTWIRVE</sequence>
<dbReference type="PANTHER" id="PTHR36919:SF3">
    <property type="entry name" value="BLL5882 PROTEIN"/>
    <property type="match status" value="1"/>
</dbReference>
<dbReference type="PANTHER" id="PTHR36919">
    <property type="entry name" value="BLR1215 PROTEIN"/>
    <property type="match status" value="1"/>
</dbReference>
<reference evidence="3 4" key="1">
    <citation type="submission" date="2024-04" db="EMBL/GenBank/DDBJ databases">
        <title>Novel species of the genus Ideonella isolated from streams.</title>
        <authorList>
            <person name="Lu H."/>
        </authorList>
    </citation>
    <scope>NUCLEOTIDE SEQUENCE [LARGE SCALE GENOMIC DNA]</scope>
    <source>
        <strain evidence="3 4">DXS29W</strain>
    </source>
</reference>